<sequence length="249" mass="28198">MKNSLRKKIKSGPIPNHIAIIMDGNGRWAKERNLPRISGHKEGINSVREVTRICGELGVKYLTLYTFSTENWNRPQKEVSALMKLLLKTINFEIKELHKNNVRFSTIGGINELPESTQLGIKNGVDLTRNNSGLNLILALNYGSRQEIIKAVQMLSQSASQGNLEPLSIDENVFKSALETKDKPDPDLLIRTSGELRLSNFLLWQSAYAEIYLTETYWPAFRGDALMYAILDYQGRERRFGQVSAQVQS</sequence>
<evidence type="ECO:0000256" key="1">
    <source>
        <dbReference type="ARBA" id="ARBA00001946"/>
    </source>
</evidence>
<dbReference type="CDD" id="cd00475">
    <property type="entry name" value="Cis_IPPS"/>
    <property type="match status" value="1"/>
</dbReference>
<proteinExistence type="inferred from homology"/>
<keyword evidence="2" id="KW-0808">Transferase</keyword>
<organism evidence="3">
    <name type="scientific">marine metagenome</name>
    <dbReference type="NCBI Taxonomy" id="408172"/>
    <lineage>
        <taxon>unclassified sequences</taxon>
        <taxon>metagenomes</taxon>
        <taxon>ecological metagenomes</taxon>
    </lineage>
</organism>
<dbReference type="FunFam" id="3.40.1180.10:FF:000001">
    <property type="entry name" value="(2E,6E)-farnesyl-diphosphate-specific ditrans,polycis-undecaprenyl-diphosphate synthase"/>
    <property type="match status" value="1"/>
</dbReference>
<dbReference type="PANTHER" id="PTHR10291:SF0">
    <property type="entry name" value="DEHYDRODOLICHYL DIPHOSPHATE SYNTHASE 2"/>
    <property type="match status" value="1"/>
</dbReference>
<dbReference type="GO" id="GO:0016094">
    <property type="term" value="P:polyprenol biosynthetic process"/>
    <property type="evidence" value="ECO:0007669"/>
    <property type="project" value="TreeGrafter"/>
</dbReference>
<reference evidence="3" key="1">
    <citation type="submission" date="2018-05" db="EMBL/GenBank/DDBJ databases">
        <authorList>
            <person name="Lanie J.A."/>
            <person name="Ng W.-L."/>
            <person name="Kazmierczak K.M."/>
            <person name="Andrzejewski T.M."/>
            <person name="Davidsen T.M."/>
            <person name="Wayne K.J."/>
            <person name="Tettelin H."/>
            <person name="Glass J.I."/>
            <person name="Rusch D."/>
            <person name="Podicherti R."/>
            <person name="Tsui H.-C.T."/>
            <person name="Winkler M.E."/>
        </authorList>
    </citation>
    <scope>NUCLEOTIDE SEQUENCE</scope>
</reference>
<evidence type="ECO:0008006" key="4">
    <source>
        <dbReference type="Google" id="ProtNLM"/>
    </source>
</evidence>
<dbReference type="SUPFAM" id="SSF64005">
    <property type="entry name" value="Undecaprenyl diphosphate synthase"/>
    <property type="match status" value="1"/>
</dbReference>
<dbReference type="GO" id="GO:0045547">
    <property type="term" value="F:ditrans,polycis-polyprenyl diphosphate synthase [(2E,6E)-farnesyl diphosphate specific] activity"/>
    <property type="evidence" value="ECO:0007669"/>
    <property type="project" value="TreeGrafter"/>
</dbReference>
<dbReference type="InterPro" id="IPR018520">
    <property type="entry name" value="UPP_synth-like_CS"/>
</dbReference>
<comment type="cofactor">
    <cofactor evidence="1">
        <name>Mg(2+)</name>
        <dbReference type="ChEBI" id="CHEBI:18420"/>
    </cofactor>
</comment>
<dbReference type="PANTHER" id="PTHR10291">
    <property type="entry name" value="DEHYDRODOLICHYL DIPHOSPHATE SYNTHASE FAMILY MEMBER"/>
    <property type="match status" value="1"/>
</dbReference>
<protein>
    <recommendedName>
        <fullName evidence="4">Isoprenyl transferase</fullName>
    </recommendedName>
</protein>
<evidence type="ECO:0000256" key="2">
    <source>
        <dbReference type="ARBA" id="ARBA00022679"/>
    </source>
</evidence>
<dbReference type="PROSITE" id="PS01066">
    <property type="entry name" value="UPP_SYNTHASE"/>
    <property type="match status" value="1"/>
</dbReference>
<dbReference type="HAMAP" id="MF_01139">
    <property type="entry name" value="ISPT"/>
    <property type="match status" value="1"/>
</dbReference>
<dbReference type="NCBIfam" id="NF011405">
    <property type="entry name" value="PRK14830.1"/>
    <property type="match status" value="1"/>
</dbReference>
<dbReference type="Pfam" id="PF01255">
    <property type="entry name" value="Prenyltransf"/>
    <property type="match status" value="1"/>
</dbReference>
<gene>
    <name evidence="3" type="ORF">METZ01_LOCUS148462</name>
</gene>
<dbReference type="InterPro" id="IPR001441">
    <property type="entry name" value="UPP_synth-like"/>
</dbReference>
<dbReference type="InterPro" id="IPR036424">
    <property type="entry name" value="UPP_synth-like_sf"/>
</dbReference>
<accession>A0A382A247</accession>
<dbReference type="Gene3D" id="3.40.1180.10">
    <property type="entry name" value="Decaprenyl diphosphate synthase-like"/>
    <property type="match status" value="1"/>
</dbReference>
<dbReference type="AlphaFoldDB" id="A0A382A247"/>
<evidence type="ECO:0000313" key="3">
    <source>
        <dbReference type="EMBL" id="SVA95608.1"/>
    </source>
</evidence>
<dbReference type="NCBIfam" id="TIGR00055">
    <property type="entry name" value="uppS"/>
    <property type="match status" value="1"/>
</dbReference>
<dbReference type="EMBL" id="UINC01023611">
    <property type="protein sequence ID" value="SVA95608.1"/>
    <property type="molecule type" value="Genomic_DNA"/>
</dbReference>
<name>A0A382A247_9ZZZZ</name>